<reference evidence="1" key="1">
    <citation type="submission" date="2019-02" db="EMBL/GenBank/DDBJ databases">
        <authorList>
            <person name="Gruber-Vodicka R. H."/>
            <person name="Seah K. B. B."/>
        </authorList>
    </citation>
    <scope>NUCLEOTIDE SEQUENCE</scope>
    <source>
        <strain evidence="1">BECK_M6</strain>
    </source>
</reference>
<gene>
    <name evidence="1" type="ORF">BECKLFY1418A_GA0070994_103228</name>
</gene>
<dbReference type="EMBL" id="CAADFH010000032">
    <property type="protein sequence ID" value="VFJ93535.1"/>
    <property type="molecule type" value="Genomic_DNA"/>
</dbReference>
<evidence type="ECO:0000313" key="1">
    <source>
        <dbReference type="EMBL" id="VFJ93535.1"/>
    </source>
</evidence>
<sequence length="89" mass="10471">MDEAYIQAHALLNMVPNMTLNMANPMIGNETIRLVSWILLEIAVSYWEKTDKQHEFIERNPEIRHRAISSIHVRFPRPDRQLANTGLFR</sequence>
<proteinExistence type="predicted"/>
<name>A0A450ULX6_9GAMM</name>
<protein>
    <submittedName>
        <fullName evidence="1">Uncharacterized protein</fullName>
    </submittedName>
</protein>
<dbReference type="AlphaFoldDB" id="A0A450ULX6"/>
<accession>A0A450ULX6</accession>
<organism evidence="1">
    <name type="scientific">Candidatus Kentrum sp. LFY</name>
    <dbReference type="NCBI Taxonomy" id="2126342"/>
    <lineage>
        <taxon>Bacteria</taxon>
        <taxon>Pseudomonadati</taxon>
        <taxon>Pseudomonadota</taxon>
        <taxon>Gammaproteobacteria</taxon>
        <taxon>Candidatus Kentrum</taxon>
    </lineage>
</organism>